<comment type="caution">
    <text evidence="17">The sequence shown here is derived from an EMBL/GenBank/DDBJ whole genome shotgun (WGS) entry which is preliminary data.</text>
</comment>
<sequence length="604" mass="68141">MADQVDEIKQKIDIVGIISEYVDLKRAGRNYKALCPFHSEKSPSFMVSSELQIYKCFGCGESGDVYSFLQKYEGMEFYEALQHLANRTGIKLDPGTFKDSEGKKTLFEINKLAQRFYQYVLLTHPAGKVALNYLVKNRGIKTSIIKEFNLGYSPDSPNAITKFIVEKKGFRKNDVVKAGILYQKGNYSLDRFRGRIIFPLYDHRGNIVGFSGRILPELERALSRKGGIAKYINTPETPIYHKANVLYALDISKPHIKKKGFAIVVEGELDAISSWQAGFKNIVAIKGSSFTVEQARLLSRFCRRVVLALDADVAGDAAARRGINIAEDAGLEVSIVHLEGYKDPDELVQKNPEKFAASLKNAKGVWDFIVASIFSKYDASSSVGKAKISRELVPILATIGDEIVKAHFTQFVAKGLSVPTEAVADEIDKTKQKREGAKNKIEELIPQKVKPRKVLLEERLLTIAFSMNPKILLNKKITKFIETPLTKRILQKYQEYSSKRSKFDPSTFAETLPKELVEGFAELILNDTYKAEDSQAKVQKEFEVILRELEVLDIKNKLDELEESMKDYDSVKMKKKLKGAEARFSKLTQRLTKLEEKDFGGIIL</sequence>
<dbReference type="Gene3D" id="3.90.980.10">
    <property type="entry name" value="DNA primase, catalytic core, N-terminal domain"/>
    <property type="match status" value="1"/>
</dbReference>
<keyword evidence="3 12" id="KW-0808">Transferase</keyword>
<dbReference type="GO" id="GO:1990077">
    <property type="term" value="C:primosome complex"/>
    <property type="evidence" value="ECO:0007669"/>
    <property type="project" value="UniProtKB-KW"/>
</dbReference>
<comment type="similarity">
    <text evidence="12 13">Belongs to the DnaG primase family.</text>
</comment>
<dbReference type="CDD" id="cd03364">
    <property type="entry name" value="TOPRIM_DnaG_primases"/>
    <property type="match status" value="1"/>
</dbReference>
<dbReference type="GO" id="GO:0008270">
    <property type="term" value="F:zinc ion binding"/>
    <property type="evidence" value="ECO:0007669"/>
    <property type="project" value="UniProtKB-UniRule"/>
</dbReference>
<dbReference type="InterPro" id="IPR030846">
    <property type="entry name" value="DnaG_bac"/>
</dbReference>
<dbReference type="GO" id="GO:0005737">
    <property type="term" value="C:cytoplasm"/>
    <property type="evidence" value="ECO:0007669"/>
    <property type="project" value="TreeGrafter"/>
</dbReference>
<dbReference type="GO" id="GO:0006269">
    <property type="term" value="P:DNA replication, synthesis of primer"/>
    <property type="evidence" value="ECO:0007669"/>
    <property type="project" value="UniProtKB-UniRule"/>
</dbReference>
<evidence type="ECO:0000256" key="1">
    <source>
        <dbReference type="ARBA" id="ARBA00022478"/>
    </source>
</evidence>
<dbReference type="InterPro" id="IPR019475">
    <property type="entry name" value="DNA_primase_DnaB-bd"/>
</dbReference>
<dbReference type="Proteomes" id="UP000179013">
    <property type="component" value="Unassembled WGS sequence"/>
</dbReference>
<dbReference type="InterPro" id="IPR002694">
    <property type="entry name" value="Znf_CHC2"/>
</dbReference>
<feature type="zinc finger region" description="CHC2-type" evidence="12 14">
    <location>
        <begin position="35"/>
        <end position="59"/>
    </location>
</feature>
<accession>A0A1F7X9F2</accession>
<reference evidence="17 18" key="1">
    <citation type="journal article" date="2016" name="Nat. Commun.">
        <title>Thousands of microbial genomes shed light on interconnected biogeochemical processes in an aquifer system.</title>
        <authorList>
            <person name="Anantharaman K."/>
            <person name="Brown C.T."/>
            <person name="Hug L.A."/>
            <person name="Sharon I."/>
            <person name="Castelle C.J."/>
            <person name="Probst A.J."/>
            <person name="Thomas B.C."/>
            <person name="Singh A."/>
            <person name="Wilkins M.J."/>
            <person name="Karaoz U."/>
            <person name="Brodie E.L."/>
            <person name="Williams K.H."/>
            <person name="Hubbard S.S."/>
            <person name="Banfield J.F."/>
        </authorList>
    </citation>
    <scope>NUCLEOTIDE SEQUENCE [LARGE SCALE GENOMIC DNA]</scope>
</reference>
<dbReference type="EMBL" id="MGFU01000056">
    <property type="protein sequence ID" value="OGM11644.1"/>
    <property type="molecule type" value="Genomic_DNA"/>
</dbReference>
<evidence type="ECO:0000256" key="9">
    <source>
        <dbReference type="ARBA" id="ARBA00022842"/>
    </source>
</evidence>
<evidence type="ECO:0000256" key="15">
    <source>
        <dbReference type="SAM" id="Coils"/>
    </source>
</evidence>
<dbReference type="Pfam" id="PF10410">
    <property type="entry name" value="DnaB_bind"/>
    <property type="match status" value="1"/>
</dbReference>
<dbReference type="Pfam" id="PF08275">
    <property type="entry name" value="DNAG_N"/>
    <property type="match status" value="1"/>
</dbReference>
<dbReference type="PIRSF" id="PIRSF002811">
    <property type="entry name" value="DnaG"/>
    <property type="match status" value="1"/>
</dbReference>
<evidence type="ECO:0000256" key="3">
    <source>
        <dbReference type="ARBA" id="ARBA00022679"/>
    </source>
</evidence>
<dbReference type="InterPro" id="IPR036977">
    <property type="entry name" value="DNA_primase_Znf_CHC2"/>
</dbReference>
<evidence type="ECO:0000313" key="17">
    <source>
        <dbReference type="EMBL" id="OGM11644.1"/>
    </source>
</evidence>
<organism evidence="17 18">
    <name type="scientific">Candidatus Woesebacteria bacterium RBG_16_39_8b</name>
    <dbReference type="NCBI Taxonomy" id="1802482"/>
    <lineage>
        <taxon>Bacteria</taxon>
        <taxon>Candidatus Woeseibacteriota</taxon>
    </lineage>
</organism>
<evidence type="ECO:0000256" key="13">
    <source>
        <dbReference type="PIRNR" id="PIRNR002811"/>
    </source>
</evidence>
<evidence type="ECO:0000256" key="14">
    <source>
        <dbReference type="PIRSR" id="PIRSR002811-1"/>
    </source>
</evidence>
<evidence type="ECO:0000256" key="12">
    <source>
        <dbReference type="HAMAP-Rule" id="MF_00974"/>
    </source>
</evidence>
<dbReference type="InterPro" id="IPR006295">
    <property type="entry name" value="DNA_primase_DnaG"/>
</dbReference>
<dbReference type="Pfam" id="PF13155">
    <property type="entry name" value="Toprim_2"/>
    <property type="match status" value="1"/>
</dbReference>
<keyword evidence="4 12" id="KW-0548">Nucleotidyltransferase</keyword>
<dbReference type="Pfam" id="PF01807">
    <property type="entry name" value="Zn_ribbon_DnaG"/>
    <property type="match status" value="1"/>
</dbReference>
<comment type="cofactor">
    <cofactor evidence="12 13 14">
        <name>Zn(2+)</name>
        <dbReference type="ChEBI" id="CHEBI:29105"/>
    </cofactor>
    <text evidence="12 13 14">Binds 1 zinc ion per monomer.</text>
</comment>
<keyword evidence="5 12" id="KW-0235">DNA replication</keyword>
<dbReference type="EC" id="2.7.7.101" evidence="12"/>
<keyword evidence="8 12" id="KW-0862">Zinc</keyword>
<dbReference type="PROSITE" id="PS50880">
    <property type="entry name" value="TOPRIM"/>
    <property type="match status" value="1"/>
</dbReference>
<feature type="coiled-coil region" evidence="15">
    <location>
        <begin position="551"/>
        <end position="597"/>
    </location>
</feature>
<dbReference type="SMART" id="SM00400">
    <property type="entry name" value="ZnF_CHCC"/>
    <property type="match status" value="1"/>
</dbReference>
<dbReference type="NCBIfam" id="TIGR01391">
    <property type="entry name" value="dnaG"/>
    <property type="match status" value="1"/>
</dbReference>
<protein>
    <recommendedName>
        <fullName evidence="12 13">DNA primase</fullName>
        <ecNumber evidence="12">2.7.7.101</ecNumber>
    </recommendedName>
</protein>
<dbReference type="FunFam" id="3.90.580.10:FF:000001">
    <property type="entry name" value="DNA primase"/>
    <property type="match status" value="1"/>
</dbReference>
<evidence type="ECO:0000256" key="5">
    <source>
        <dbReference type="ARBA" id="ARBA00022705"/>
    </source>
</evidence>
<dbReference type="InterPro" id="IPR034151">
    <property type="entry name" value="TOPRIM_DnaG_bac"/>
</dbReference>
<dbReference type="SMART" id="SM00493">
    <property type="entry name" value="TOPRIM"/>
    <property type="match status" value="1"/>
</dbReference>
<dbReference type="SUPFAM" id="SSF56731">
    <property type="entry name" value="DNA primase core"/>
    <property type="match status" value="1"/>
</dbReference>
<keyword evidence="1 12" id="KW-0240">DNA-directed RNA polymerase</keyword>
<dbReference type="GO" id="GO:0003899">
    <property type="term" value="F:DNA-directed RNA polymerase activity"/>
    <property type="evidence" value="ECO:0007669"/>
    <property type="project" value="UniProtKB-UniRule"/>
</dbReference>
<evidence type="ECO:0000256" key="10">
    <source>
        <dbReference type="ARBA" id="ARBA00023125"/>
    </source>
</evidence>
<dbReference type="PANTHER" id="PTHR30313:SF2">
    <property type="entry name" value="DNA PRIMASE"/>
    <property type="match status" value="1"/>
</dbReference>
<comment type="domain">
    <text evidence="12">Contains an N-terminal zinc-binding domain, a central core domain that contains the primase activity, and a C-terminal DnaB-binding domain.</text>
</comment>
<evidence type="ECO:0000256" key="4">
    <source>
        <dbReference type="ARBA" id="ARBA00022695"/>
    </source>
</evidence>
<dbReference type="InterPro" id="IPR006171">
    <property type="entry name" value="TOPRIM_dom"/>
</dbReference>
<dbReference type="HAMAP" id="MF_00974">
    <property type="entry name" value="DNA_primase_DnaG"/>
    <property type="match status" value="1"/>
</dbReference>
<gene>
    <name evidence="12" type="primary">dnaG</name>
    <name evidence="17" type="ORF">A2V80_03600</name>
</gene>
<dbReference type="InterPro" id="IPR050219">
    <property type="entry name" value="DnaG_primase"/>
</dbReference>
<dbReference type="AlphaFoldDB" id="A0A1F7X9F2"/>
<evidence type="ECO:0000256" key="6">
    <source>
        <dbReference type="ARBA" id="ARBA00022723"/>
    </source>
</evidence>
<dbReference type="PANTHER" id="PTHR30313">
    <property type="entry name" value="DNA PRIMASE"/>
    <property type="match status" value="1"/>
</dbReference>
<evidence type="ECO:0000256" key="8">
    <source>
        <dbReference type="ARBA" id="ARBA00022833"/>
    </source>
</evidence>
<dbReference type="InterPro" id="IPR013264">
    <property type="entry name" value="DNAG_N"/>
</dbReference>
<dbReference type="Gene3D" id="3.90.580.10">
    <property type="entry name" value="Zinc finger, CHC2-type domain"/>
    <property type="match status" value="1"/>
</dbReference>
<keyword evidence="9" id="KW-0460">Magnesium</keyword>
<comment type="function">
    <text evidence="12 13">RNA polymerase that catalyzes the synthesis of short RNA molecules used as primers for DNA polymerase during DNA replication.</text>
</comment>
<evidence type="ECO:0000256" key="2">
    <source>
        <dbReference type="ARBA" id="ARBA00022515"/>
    </source>
</evidence>
<evidence type="ECO:0000256" key="11">
    <source>
        <dbReference type="ARBA" id="ARBA00023163"/>
    </source>
</evidence>
<keyword evidence="2 12" id="KW-0639">Primosome</keyword>
<dbReference type="InterPro" id="IPR037068">
    <property type="entry name" value="DNA_primase_core_N_sf"/>
</dbReference>
<comment type="catalytic activity">
    <reaction evidence="12">
        <text>ssDNA + n NTP = ssDNA/pppN(pN)n-1 hybrid + (n-1) diphosphate.</text>
        <dbReference type="EC" id="2.7.7.101"/>
    </reaction>
</comment>
<dbReference type="Gene3D" id="3.40.1360.10">
    <property type="match status" value="1"/>
</dbReference>
<name>A0A1F7X9F2_9BACT</name>
<keyword evidence="6 12" id="KW-0479">Metal-binding</keyword>
<proteinExistence type="inferred from homology"/>
<evidence type="ECO:0000256" key="7">
    <source>
        <dbReference type="ARBA" id="ARBA00022771"/>
    </source>
</evidence>
<dbReference type="SUPFAM" id="SSF57783">
    <property type="entry name" value="Zinc beta-ribbon"/>
    <property type="match status" value="1"/>
</dbReference>
<keyword evidence="10 12" id="KW-0238">DNA-binding</keyword>
<keyword evidence="7 12" id="KW-0863">Zinc-finger</keyword>
<keyword evidence="11 12" id="KW-0804">Transcription</keyword>
<comment type="subunit">
    <text evidence="12">Monomer. Interacts with DnaB.</text>
</comment>
<dbReference type="GO" id="GO:0000428">
    <property type="term" value="C:DNA-directed RNA polymerase complex"/>
    <property type="evidence" value="ECO:0007669"/>
    <property type="project" value="UniProtKB-KW"/>
</dbReference>
<dbReference type="GO" id="GO:0003677">
    <property type="term" value="F:DNA binding"/>
    <property type="evidence" value="ECO:0007669"/>
    <property type="project" value="UniProtKB-KW"/>
</dbReference>
<keyword evidence="15" id="KW-0175">Coiled coil</keyword>
<evidence type="ECO:0000259" key="16">
    <source>
        <dbReference type="PROSITE" id="PS50880"/>
    </source>
</evidence>
<evidence type="ECO:0000313" key="18">
    <source>
        <dbReference type="Proteomes" id="UP000179013"/>
    </source>
</evidence>
<feature type="domain" description="Toprim" evidence="16">
    <location>
        <begin position="260"/>
        <end position="341"/>
    </location>
</feature>